<gene>
    <name evidence="4" type="ORF">PG993_013143</name>
</gene>
<evidence type="ECO:0000313" key="5">
    <source>
        <dbReference type="Proteomes" id="UP001444661"/>
    </source>
</evidence>
<feature type="region of interest" description="Disordered" evidence="1">
    <location>
        <begin position="205"/>
        <end position="248"/>
    </location>
</feature>
<keyword evidence="5" id="KW-1185">Reference proteome</keyword>
<dbReference type="Proteomes" id="UP001444661">
    <property type="component" value="Unassembled WGS sequence"/>
</dbReference>
<proteinExistence type="predicted"/>
<keyword evidence="2" id="KW-0812">Transmembrane</keyword>
<feature type="signal peptide" evidence="3">
    <location>
        <begin position="1"/>
        <end position="23"/>
    </location>
</feature>
<feature type="transmembrane region" description="Helical" evidence="2">
    <location>
        <begin position="172"/>
        <end position="194"/>
    </location>
</feature>
<evidence type="ECO:0000256" key="1">
    <source>
        <dbReference type="SAM" id="MobiDB-lite"/>
    </source>
</evidence>
<keyword evidence="3" id="KW-0732">Signal</keyword>
<protein>
    <submittedName>
        <fullName evidence="4">Uncharacterized protein</fullName>
    </submittedName>
</protein>
<accession>A0ABR1RWS9</accession>
<reference evidence="4 5" key="1">
    <citation type="submission" date="2023-01" db="EMBL/GenBank/DDBJ databases">
        <title>Analysis of 21 Apiospora genomes using comparative genomics revels a genus with tremendous synthesis potential of carbohydrate active enzymes and secondary metabolites.</title>
        <authorList>
            <person name="Sorensen T."/>
        </authorList>
    </citation>
    <scope>NUCLEOTIDE SEQUENCE [LARGE SCALE GENOMIC DNA]</scope>
    <source>
        <strain evidence="4 5">CBS 33761</strain>
    </source>
</reference>
<name>A0ABR1RWS9_9PEZI</name>
<evidence type="ECO:0000256" key="2">
    <source>
        <dbReference type="SAM" id="Phobius"/>
    </source>
</evidence>
<keyword evidence="2" id="KW-1133">Transmembrane helix</keyword>
<organism evidence="4 5">
    <name type="scientific">Apiospora rasikravindrae</name>
    <dbReference type="NCBI Taxonomy" id="990691"/>
    <lineage>
        <taxon>Eukaryota</taxon>
        <taxon>Fungi</taxon>
        <taxon>Dikarya</taxon>
        <taxon>Ascomycota</taxon>
        <taxon>Pezizomycotina</taxon>
        <taxon>Sordariomycetes</taxon>
        <taxon>Xylariomycetidae</taxon>
        <taxon>Amphisphaeriales</taxon>
        <taxon>Apiosporaceae</taxon>
        <taxon>Apiospora</taxon>
    </lineage>
</organism>
<comment type="caution">
    <text evidence="4">The sequence shown here is derived from an EMBL/GenBank/DDBJ whole genome shotgun (WGS) entry which is preliminary data.</text>
</comment>
<evidence type="ECO:0000313" key="4">
    <source>
        <dbReference type="EMBL" id="KAK8022376.1"/>
    </source>
</evidence>
<dbReference type="EMBL" id="JAQQWK010000012">
    <property type="protein sequence ID" value="KAK8022376.1"/>
    <property type="molecule type" value="Genomic_DNA"/>
</dbReference>
<sequence length="270" mass="29306">MKLERGLLLWKTIASVLISAADAGDFLAPWAAGPNKDYTFNRQVMVGTSMFVQWRLNGDGRSKLRLWQDYRPGGPFGGLSAEIEDDIQGSVYNWTVSSGGFDVSFNNVYYLEIKNDVDIATTHYFNITIKEPAGSSTSTLAPISSPAPTETVWQTAVVNYGTSDKPLPTGTLIGIVVGVVAVLICLLAGAWWAFRIWKKNKEDTGRDLANGNSHSAGGNAGRDGNNQNKYAHGNEIGGNPLNEADGTYVPPLYEADVRQAQPRRFELASS</sequence>
<keyword evidence="2" id="KW-0472">Membrane</keyword>
<evidence type="ECO:0000256" key="3">
    <source>
        <dbReference type="SAM" id="SignalP"/>
    </source>
</evidence>
<feature type="chain" id="PRO_5045044467" evidence="3">
    <location>
        <begin position="24"/>
        <end position="270"/>
    </location>
</feature>